<feature type="signal peptide" evidence="12">
    <location>
        <begin position="1"/>
        <end position="18"/>
    </location>
</feature>
<comment type="caution">
    <text evidence="14">The sequence shown here is derived from an EMBL/GenBank/DDBJ whole genome shotgun (WGS) entry which is preliminary data.</text>
</comment>
<keyword evidence="5" id="KW-0631">Potassium channel</keyword>
<evidence type="ECO:0000259" key="13">
    <source>
        <dbReference type="Pfam" id="PF00520"/>
    </source>
</evidence>
<keyword evidence="2" id="KW-0813">Transport</keyword>
<dbReference type="SUPFAM" id="SSF81324">
    <property type="entry name" value="Voltage-gated potassium channels"/>
    <property type="match status" value="2"/>
</dbReference>
<feature type="transmembrane region" description="Helical" evidence="11">
    <location>
        <begin position="629"/>
        <end position="653"/>
    </location>
</feature>
<feature type="domain" description="Ion transport" evidence="13">
    <location>
        <begin position="433"/>
        <end position="655"/>
    </location>
</feature>
<name>A0A812S119_9DINO</name>
<dbReference type="GO" id="GO:0008076">
    <property type="term" value="C:voltage-gated potassium channel complex"/>
    <property type="evidence" value="ECO:0007669"/>
    <property type="project" value="InterPro"/>
</dbReference>
<keyword evidence="15" id="KW-1185">Reference proteome</keyword>
<dbReference type="Proteomes" id="UP000604046">
    <property type="component" value="Unassembled WGS sequence"/>
</dbReference>
<evidence type="ECO:0000256" key="4">
    <source>
        <dbReference type="ARBA" id="ARBA00022692"/>
    </source>
</evidence>
<keyword evidence="6" id="KW-0630">Potassium</keyword>
<keyword evidence="12" id="KW-0732">Signal</keyword>
<keyword evidence="8" id="KW-0406">Ion transport</keyword>
<feature type="transmembrane region" description="Helical" evidence="11">
    <location>
        <begin position="226"/>
        <end position="246"/>
    </location>
</feature>
<evidence type="ECO:0000256" key="2">
    <source>
        <dbReference type="ARBA" id="ARBA00022448"/>
    </source>
</evidence>
<dbReference type="GO" id="GO:0001508">
    <property type="term" value="P:action potential"/>
    <property type="evidence" value="ECO:0007669"/>
    <property type="project" value="TreeGrafter"/>
</dbReference>
<dbReference type="EMBL" id="CAJNDS010002397">
    <property type="protein sequence ID" value="CAE7459725.1"/>
    <property type="molecule type" value="Genomic_DNA"/>
</dbReference>
<organism evidence="14 15">
    <name type="scientific">Symbiodinium natans</name>
    <dbReference type="NCBI Taxonomy" id="878477"/>
    <lineage>
        <taxon>Eukaryota</taxon>
        <taxon>Sar</taxon>
        <taxon>Alveolata</taxon>
        <taxon>Dinophyceae</taxon>
        <taxon>Suessiales</taxon>
        <taxon>Symbiodiniaceae</taxon>
        <taxon>Symbiodinium</taxon>
    </lineage>
</organism>
<accession>A0A812S119</accession>
<evidence type="ECO:0000256" key="8">
    <source>
        <dbReference type="ARBA" id="ARBA00023065"/>
    </source>
</evidence>
<keyword evidence="3" id="KW-0633">Potassium transport</keyword>
<evidence type="ECO:0000256" key="11">
    <source>
        <dbReference type="SAM" id="Phobius"/>
    </source>
</evidence>
<proteinExistence type="predicted"/>
<dbReference type="OrthoDB" id="416403at2759"/>
<dbReference type="Pfam" id="PF00520">
    <property type="entry name" value="Ion_trans"/>
    <property type="match status" value="2"/>
</dbReference>
<dbReference type="PANTHER" id="PTHR11537:SF254">
    <property type="entry name" value="POTASSIUM VOLTAGE-GATED CHANNEL PROTEIN SHAB"/>
    <property type="match status" value="1"/>
</dbReference>
<dbReference type="PANTHER" id="PTHR11537">
    <property type="entry name" value="VOLTAGE-GATED POTASSIUM CHANNEL"/>
    <property type="match status" value="1"/>
</dbReference>
<feature type="transmembrane region" description="Helical" evidence="11">
    <location>
        <begin position="102"/>
        <end position="123"/>
    </location>
</feature>
<dbReference type="InterPro" id="IPR005821">
    <property type="entry name" value="Ion_trans_dom"/>
</dbReference>
<dbReference type="AlphaFoldDB" id="A0A812S119"/>
<keyword evidence="9 11" id="KW-0472">Membrane</keyword>
<reference evidence="14" key="1">
    <citation type="submission" date="2021-02" db="EMBL/GenBank/DDBJ databases">
        <authorList>
            <person name="Dougan E. K."/>
            <person name="Rhodes N."/>
            <person name="Thang M."/>
            <person name="Chan C."/>
        </authorList>
    </citation>
    <scope>NUCLEOTIDE SEQUENCE</scope>
</reference>
<gene>
    <name evidence="14" type="ORF">SNAT2548_LOCUS25503</name>
</gene>
<feature type="transmembrane region" description="Helical" evidence="11">
    <location>
        <begin position="564"/>
        <end position="587"/>
    </location>
</feature>
<evidence type="ECO:0000256" key="5">
    <source>
        <dbReference type="ARBA" id="ARBA00022826"/>
    </source>
</evidence>
<feature type="transmembrane region" description="Helical" evidence="11">
    <location>
        <begin position="287"/>
        <end position="308"/>
    </location>
</feature>
<protein>
    <recommendedName>
        <fullName evidence="13">Ion transport domain-containing protein</fullName>
    </recommendedName>
</protein>
<dbReference type="Gene3D" id="1.10.287.70">
    <property type="match status" value="2"/>
</dbReference>
<evidence type="ECO:0000256" key="9">
    <source>
        <dbReference type="ARBA" id="ARBA00023136"/>
    </source>
</evidence>
<keyword evidence="4 11" id="KW-0812">Transmembrane</keyword>
<feature type="transmembrane region" description="Helical" evidence="11">
    <location>
        <begin position="406"/>
        <end position="426"/>
    </location>
</feature>
<feature type="transmembrane region" description="Helical" evidence="11">
    <location>
        <begin position="185"/>
        <end position="205"/>
    </location>
</feature>
<evidence type="ECO:0000256" key="7">
    <source>
        <dbReference type="ARBA" id="ARBA00022989"/>
    </source>
</evidence>
<feature type="chain" id="PRO_5032626708" description="Ion transport domain-containing protein" evidence="12">
    <location>
        <begin position="19"/>
        <end position="785"/>
    </location>
</feature>
<evidence type="ECO:0000256" key="1">
    <source>
        <dbReference type="ARBA" id="ARBA00004141"/>
    </source>
</evidence>
<evidence type="ECO:0000256" key="12">
    <source>
        <dbReference type="SAM" id="SignalP"/>
    </source>
</evidence>
<keyword evidence="10" id="KW-0407">Ion channel</keyword>
<evidence type="ECO:0000313" key="14">
    <source>
        <dbReference type="EMBL" id="CAE7459725.1"/>
    </source>
</evidence>
<evidence type="ECO:0000256" key="3">
    <source>
        <dbReference type="ARBA" id="ARBA00022538"/>
    </source>
</evidence>
<keyword evidence="7 11" id="KW-1133">Transmembrane helix</keyword>
<dbReference type="InterPro" id="IPR028325">
    <property type="entry name" value="VG_K_chnl"/>
</dbReference>
<feature type="transmembrane region" description="Helical" evidence="11">
    <location>
        <begin position="360"/>
        <end position="382"/>
    </location>
</feature>
<evidence type="ECO:0000256" key="6">
    <source>
        <dbReference type="ARBA" id="ARBA00022958"/>
    </source>
</evidence>
<feature type="domain" description="Ion transport" evidence="13">
    <location>
        <begin position="183"/>
        <end position="384"/>
    </location>
</feature>
<sequence>MVLQRALLCTSLLHHAGAASVSAPQVLFMASDLMHAETENNSSSTTTSGLSKDDESDDFNCAHKWYNVCPDHDGLYPAPENAESADDFVIRLDATQSVWMQAGWLFMASFGGGTSVLLARCFVKAESRLSYRWSRKAESWFSPEREHVMEFILGVLTIISFLDFADATCELDRGKRYFDSWKDAAWYFEHLTAMLLLLSVSLRLYTADLRHSTFPRTRYFFTSPLLWSDVLAMIPTFVDLMLPQYADLFPNLIWLRIPRMVDVTLRAGHSEEGLGILAKLLWSNWSLLQISVHLLGAMWMSCSTVHFLTERDNEEFYWGVEPGYHRYVSIPSAMYYALIDFHGEFPNADEFSRPLGRMNCMVICLVGTALLSVPAGVLGAAFQDHIKSKLSHRVLRVEEGSPPCTAVWGACMVGLVLLSTGNFVFLTTVYQQPVGESDTEGRAYAASGWQAAAIAPCRYLDVILAVPFLVDWSQQLLCTANIRSYLLSADHLADLLAWLPSYFLYISLLLHGSCQEFQGSQRQADYSKEQLAFHGMCMFRWIKLDGFFGGMFRQLRYVLEENYVIFRITFILATALWIYGSVLMYYAERENPDQGTRDHFRTLPLSFWMTGLDFTSEAPVNDHSAQGKAIHTLIMLVGVGVFTVPMGVFGAAFRERLDEMHAELLRSRPNAPVVNRAQVRRGSSTAVLLAQEEFDNMTEAFDTLAQERASGVYRDVHDVDDENLMSLQPGSRKYYWYRLLMGKRHPGSSAAGSFCWCVGSGHSHQDPPARWMRCRTACDGNERRL</sequence>
<dbReference type="GO" id="GO:0005249">
    <property type="term" value="F:voltage-gated potassium channel activity"/>
    <property type="evidence" value="ECO:0007669"/>
    <property type="project" value="InterPro"/>
</dbReference>
<comment type="subcellular location">
    <subcellularLocation>
        <location evidence="1">Membrane</location>
        <topology evidence="1">Multi-pass membrane protein</topology>
    </subcellularLocation>
</comment>
<feature type="transmembrane region" description="Helical" evidence="11">
    <location>
        <begin position="148"/>
        <end position="165"/>
    </location>
</feature>
<evidence type="ECO:0000256" key="10">
    <source>
        <dbReference type="ARBA" id="ARBA00023303"/>
    </source>
</evidence>
<evidence type="ECO:0000313" key="15">
    <source>
        <dbReference type="Proteomes" id="UP000604046"/>
    </source>
</evidence>